<feature type="compositionally biased region" description="Pro residues" evidence="1">
    <location>
        <begin position="67"/>
        <end position="78"/>
    </location>
</feature>
<feature type="region of interest" description="Disordered" evidence="1">
    <location>
        <begin position="429"/>
        <end position="478"/>
    </location>
</feature>
<feature type="region of interest" description="Disordered" evidence="1">
    <location>
        <begin position="559"/>
        <end position="579"/>
    </location>
</feature>
<reference evidence="2" key="1">
    <citation type="submission" date="2023-03" db="EMBL/GenBank/DDBJ databases">
        <title>Mating type loci evolution in Malassezia.</title>
        <authorList>
            <person name="Coelho M.A."/>
        </authorList>
    </citation>
    <scope>NUCLEOTIDE SEQUENCE</scope>
    <source>
        <strain evidence="2">CBS 7876</strain>
    </source>
</reference>
<dbReference type="EMBL" id="CP119937">
    <property type="protein sequence ID" value="WFD03583.1"/>
    <property type="molecule type" value="Genomic_DNA"/>
</dbReference>
<evidence type="ECO:0000313" key="3">
    <source>
        <dbReference type="Proteomes" id="UP001214603"/>
    </source>
</evidence>
<protein>
    <submittedName>
        <fullName evidence="2">Uncharacterized protein</fullName>
    </submittedName>
</protein>
<keyword evidence="3" id="KW-1185">Reference proteome</keyword>
<feature type="compositionally biased region" description="Low complexity" evidence="1">
    <location>
        <begin position="147"/>
        <end position="166"/>
    </location>
</feature>
<accession>A0AAF0E5P8</accession>
<evidence type="ECO:0000313" key="2">
    <source>
        <dbReference type="EMBL" id="WFD03583.1"/>
    </source>
</evidence>
<feature type="region of interest" description="Disordered" evidence="1">
    <location>
        <begin position="65"/>
        <end position="100"/>
    </location>
</feature>
<feature type="compositionally biased region" description="Low complexity" evidence="1">
    <location>
        <begin position="451"/>
        <end position="466"/>
    </location>
</feature>
<feature type="compositionally biased region" description="Low complexity" evidence="1">
    <location>
        <begin position="79"/>
        <end position="89"/>
    </location>
</feature>
<evidence type="ECO:0000256" key="1">
    <source>
        <dbReference type="SAM" id="MobiDB-lite"/>
    </source>
</evidence>
<feature type="region of interest" description="Disordered" evidence="1">
    <location>
        <begin position="126"/>
        <end position="214"/>
    </location>
</feature>
<name>A0AAF0E5P8_9BASI</name>
<proteinExistence type="predicted"/>
<sequence>MAVVTALGLLSGVLVRRQWRIKRQQSMERANAKLWQTDPHSAYLEKTWEHPAGDEEQATHVLYNVPESPPQEPQPSAPDAPADGPTSPGTAPMPLPAHDDDVRFPHAIAEQAQRPSVQWTRNTIPASLQSGTGASPRGQPASFKNKLSLSRSLSRSLSPTRSRMPSIRLSSPHHSRPYNRRSMLARLPSNFRSARPSRRVSPSSQDGDSIGMPEGEIPMARRIERGQTRFQYDSSSYGSSHGGIDWDEYIVEPDTADVAVPAPAVLAAPREPVDPDQFLHERIAAWQETSVNADAPGEHDEVPELPMPLGAGPLQRSKTQSTVQSSYSRASEEEYTNPYMQQQPAQLMRIPSIRPQFAAETTLESWLADEDPRVSDASSTDRGSGLFTEVEFATAAGESASEAHSLPRDMLAVPSPDRLAPVGGARTSLYAPRTPSPLGMHTTTSVQPYEPSMSSRSSFPASARMSNDSPRDWKHHSNTTASTELTWADESSAAADGSPGAALVKLERERSLRQAAADRVAQANKAWGVGQQDAKPPQERVLLPKTHNYAPHTHAMPGRFSMESSSASSESVRTEDGPLALDPLGTPALGSPLQTIQAYFDQPSGEKHDTSLWAEGHAIYT</sequence>
<dbReference type="AlphaFoldDB" id="A0AAF0E5P8"/>
<gene>
    <name evidence="2" type="ORF">MOBT1_002276</name>
</gene>
<feature type="region of interest" description="Disordered" evidence="1">
    <location>
        <begin position="294"/>
        <end position="320"/>
    </location>
</feature>
<dbReference type="Proteomes" id="UP001214603">
    <property type="component" value="Chromosome 4"/>
</dbReference>
<feature type="compositionally biased region" description="Low complexity" evidence="1">
    <location>
        <begin position="561"/>
        <end position="571"/>
    </location>
</feature>
<organism evidence="2 3">
    <name type="scientific">Malassezia obtusa</name>
    <dbReference type="NCBI Taxonomy" id="76774"/>
    <lineage>
        <taxon>Eukaryota</taxon>
        <taxon>Fungi</taxon>
        <taxon>Dikarya</taxon>
        <taxon>Basidiomycota</taxon>
        <taxon>Ustilaginomycotina</taxon>
        <taxon>Malasseziomycetes</taxon>
        <taxon>Malasseziales</taxon>
        <taxon>Malasseziaceae</taxon>
        <taxon>Malassezia</taxon>
    </lineage>
</organism>